<sequence length="403" mass="42130">MSTMIAPGAPGKPLDLASPRAKAGSAVGKGRPEGGFRKVLKSESVPSNTAAIALLAPADKKYAHRIGTSIASVSQRKPVTLKQKKLLKPKPHKEALPAPSEVPQLIADRRVKPTTVGDIVARKKTAVPTPKAAATPLAQLPRLSVPVKLDAPEDVSLSSPKKTQEAHLASEESRTLIVSRRFSPVLVPKEAGADKNRVATKATAPSAVGNTAAVGKAASPPLIPVELAPPDNKLRELSGLKPMPTTFGAEPLSKASATTVQGWQVHPVSIRGQVDLHATRWKVSPPGRLHATIELGLSNSTKGWTVQIAASHGETSWLTGAVANVTQLGQNFAKHGWNLSEVSLWNTSAGNPMGNNPSYSAFGQSGQGASRQMDRGFASGIGPTVGKETLRLSESSQGVDYTA</sequence>
<gene>
    <name evidence="2" type="ORF">C7B46_08695</name>
</gene>
<feature type="compositionally biased region" description="Basic and acidic residues" evidence="1">
    <location>
        <begin position="162"/>
        <end position="172"/>
    </location>
</feature>
<comment type="caution">
    <text evidence="2">The sequence shown here is derived from an EMBL/GenBank/DDBJ whole genome shotgun (WGS) entry which is preliminary data.</text>
</comment>
<feature type="region of interest" description="Disordered" evidence="1">
    <location>
        <begin position="153"/>
        <end position="172"/>
    </location>
</feature>
<name>A0A2T2XGT9_9FIRM</name>
<evidence type="ECO:0000313" key="2">
    <source>
        <dbReference type="EMBL" id="PSR33676.1"/>
    </source>
</evidence>
<dbReference type="Proteomes" id="UP000242972">
    <property type="component" value="Unassembled WGS sequence"/>
</dbReference>
<organism evidence="2 3">
    <name type="scientific">Sulfobacillus benefaciens</name>
    <dbReference type="NCBI Taxonomy" id="453960"/>
    <lineage>
        <taxon>Bacteria</taxon>
        <taxon>Bacillati</taxon>
        <taxon>Bacillota</taxon>
        <taxon>Clostridia</taxon>
        <taxon>Eubacteriales</taxon>
        <taxon>Clostridiales Family XVII. Incertae Sedis</taxon>
        <taxon>Sulfobacillus</taxon>
    </lineage>
</organism>
<proteinExistence type="predicted"/>
<evidence type="ECO:0000256" key="1">
    <source>
        <dbReference type="SAM" id="MobiDB-lite"/>
    </source>
</evidence>
<feature type="region of interest" description="Disordered" evidence="1">
    <location>
        <begin position="1"/>
        <end position="41"/>
    </location>
</feature>
<protein>
    <submittedName>
        <fullName evidence="2">Uncharacterized protein</fullName>
    </submittedName>
</protein>
<evidence type="ECO:0000313" key="3">
    <source>
        <dbReference type="Proteomes" id="UP000242972"/>
    </source>
</evidence>
<reference evidence="2 3" key="1">
    <citation type="journal article" date="2014" name="BMC Genomics">
        <title>Comparison of environmental and isolate Sulfobacillus genomes reveals diverse carbon, sulfur, nitrogen, and hydrogen metabolisms.</title>
        <authorList>
            <person name="Justice N.B."/>
            <person name="Norman A."/>
            <person name="Brown C.T."/>
            <person name="Singh A."/>
            <person name="Thomas B.C."/>
            <person name="Banfield J.F."/>
        </authorList>
    </citation>
    <scope>NUCLEOTIDE SEQUENCE [LARGE SCALE GENOMIC DNA]</scope>
    <source>
        <strain evidence="2">AMDSBA4</strain>
    </source>
</reference>
<accession>A0A2T2XGT9</accession>
<dbReference type="AlphaFoldDB" id="A0A2T2XGT9"/>
<dbReference type="EMBL" id="PXYW01000017">
    <property type="protein sequence ID" value="PSR33676.1"/>
    <property type="molecule type" value="Genomic_DNA"/>
</dbReference>